<accession>A0A1I6SNH2</accession>
<dbReference type="AlphaFoldDB" id="A0A1I6SNH2"/>
<evidence type="ECO:0000313" key="6">
    <source>
        <dbReference type="Proteomes" id="UP000198788"/>
    </source>
</evidence>
<dbReference type="Pfam" id="PF00392">
    <property type="entry name" value="GntR"/>
    <property type="match status" value="1"/>
</dbReference>
<name>A0A1I6SNH2_9CAUL</name>
<dbReference type="OrthoDB" id="8479543at2"/>
<dbReference type="PANTHER" id="PTHR43537:SF5">
    <property type="entry name" value="UXU OPERON TRANSCRIPTIONAL REGULATOR"/>
    <property type="match status" value="1"/>
</dbReference>
<dbReference type="SMART" id="SM00345">
    <property type="entry name" value="HTH_GNTR"/>
    <property type="match status" value="1"/>
</dbReference>
<keyword evidence="6" id="KW-1185">Reference proteome</keyword>
<keyword evidence="2 5" id="KW-0238">DNA-binding</keyword>
<dbReference type="GO" id="GO:0003677">
    <property type="term" value="F:DNA binding"/>
    <property type="evidence" value="ECO:0007669"/>
    <property type="project" value="UniProtKB-KW"/>
</dbReference>
<dbReference type="Gene3D" id="1.10.10.10">
    <property type="entry name" value="Winged helix-like DNA-binding domain superfamily/Winged helix DNA-binding domain"/>
    <property type="match status" value="1"/>
</dbReference>
<evidence type="ECO:0000259" key="4">
    <source>
        <dbReference type="PROSITE" id="PS50949"/>
    </source>
</evidence>
<gene>
    <name evidence="5" type="ORF">SAMN05192570_2610</name>
</gene>
<evidence type="ECO:0000256" key="3">
    <source>
        <dbReference type="ARBA" id="ARBA00023163"/>
    </source>
</evidence>
<dbReference type="GO" id="GO:0003700">
    <property type="term" value="F:DNA-binding transcription factor activity"/>
    <property type="evidence" value="ECO:0007669"/>
    <property type="project" value="InterPro"/>
</dbReference>
<dbReference type="PROSITE" id="PS50949">
    <property type="entry name" value="HTH_GNTR"/>
    <property type="match status" value="1"/>
</dbReference>
<proteinExistence type="predicted"/>
<dbReference type="Proteomes" id="UP000198788">
    <property type="component" value="Unassembled WGS sequence"/>
</dbReference>
<evidence type="ECO:0000256" key="1">
    <source>
        <dbReference type="ARBA" id="ARBA00023015"/>
    </source>
</evidence>
<reference evidence="6" key="1">
    <citation type="submission" date="2016-10" db="EMBL/GenBank/DDBJ databases">
        <authorList>
            <person name="Varghese N."/>
            <person name="Submissions S."/>
        </authorList>
    </citation>
    <scope>NUCLEOTIDE SEQUENCE [LARGE SCALE GENOMIC DNA]</scope>
    <source>
        <strain evidence="6">CGMCC 1.10683</strain>
    </source>
</reference>
<evidence type="ECO:0000313" key="5">
    <source>
        <dbReference type="EMBL" id="SFS78481.1"/>
    </source>
</evidence>
<keyword evidence="3" id="KW-0804">Transcription</keyword>
<dbReference type="RefSeq" id="WP_092311463.1">
    <property type="nucleotide sequence ID" value="NZ_FOZV01000005.1"/>
</dbReference>
<organism evidence="5 6">
    <name type="scientific">Brevundimonas viscosa</name>
    <dbReference type="NCBI Taxonomy" id="871741"/>
    <lineage>
        <taxon>Bacteria</taxon>
        <taxon>Pseudomonadati</taxon>
        <taxon>Pseudomonadota</taxon>
        <taxon>Alphaproteobacteria</taxon>
        <taxon>Caulobacterales</taxon>
        <taxon>Caulobacteraceae</taxon>
        <taxon>Brevundimonas</taxon>
    </lineage>
</organism>
<dbReference type="InterPro" id="IPR036388">
    <property type="entry name" value="WH-like_DNA-bd_sf"/>
</dbReference>
<feature type="domain" description="HTH gntR-type" evidence="4">
    <location>
        <begin position="5"/>
        <end position="72"/>
    </location>
</feature>
<protein>
    <submittedName>
        <fullName evidence="5">DNA-binding transcriptional regulator, GntR family</fullName>
    </submittedName>
</protein>
<dbReference type="PANTHER" id="PTHR43537">
    <property type="entry name" value="TRANSCRIPTIONAL REGULATOR, GNTR FAMILY"/>
    <property type="match status" value="1"/>
</dbReference>
<dbReference type="SUPFAM" id="SSF46785">
    <property type="entry name" value="Winged helix' DNA-binding domain"/>
    <property type="match status" value="1"/>
</dbReference>
<dbReference type="EMBL" id="FOZV01000005">
    <property type="protein sequence ID" value="SFS78481.1"/>
    <property type="molecule type" value="Genomic_DNA"/>
</dbReference>
<evidence type="ECO:0000256" key="2">
    <source>
        <dbReference type="ARBA" id="ARBA00023125"/>
    </source>
</evidence>
<dbReference type="InterPro" id="IPR000524">
    <property type="entry name" value="Tscrpt_reg_HTH_GntR"/>
</dbReference>
<dbReference type="InterPro" id="IPR036390">
    <property type="entry name" value="WH_DNA-bd_sf"/>
</dbReference>
<keyword evidence="1" id="KW-0805">Transcription regulation</keyword>
<sequence length="219" mass="23112">MARNRDPFTQALASLRERLLSGVLAPGAPVIVQDEAARLKLSTTPVREALACLSGEGLVQRAPSGGYVSVRLDAAAARDRYAMHGHYVRIAAELNASALGAVRPPAPALDMRQPIAAVRQLFTTIISSAGNEVLWEAYLRASGQLDRLRRLESVLFDDLAAEAAALHHAWVNAQANDFLGEVERYHARRVAAATALAALAHRPVGPDGAGAATADPGSA</sequence>